<sequence>MPVQVSSLSSDRGSTLRSPPQNSPRVASKWDINITKLNATKDNVVYVGLVRVKSDIEGATVGFLRKFEQGVVGSIGVLLI</sequence>
<dbReference type="AlphaFoldDB" id="A0A4Y2B9J5"/>
<feature type="compositionally biased region" description="Polar residues" evidence="1">
    <location>
        <begin position="1"/>
        <end position="25"/>
    </location>
</feature>
<reference evidence="2 3" key="1">
    <citation type="journal article" date="2019" name="Sci. Rep.">
        <title>Orb-weaving spider Araneus ventricosus genome elucidates the spidroin gene catalogue.</title>
        <authorList>
            <person name="Kono N."/>
            <person name="Nakamura H."/>
            <person name="Ohtoshi R."/>
            <person name="Moran D.A.P."/>
            <person name="Shinohara A."/>
            <person name="Yoshida Y."/>
            <person name="Fujiwara M."/>
            <person name="Mori M."/>
            <person name="Tomita M."/>
            <person name="Arakawa K."/>
        </authorList>
    </citation>
    <scope>NUCLEOTIDE SEQUENCE [LARGE SCALE GENOMIC DNA]</scope>
</reference>
<accession>A0A4Y2B9J5</accession>
<evidence type="ECO:0000256" key="1">
    <source>
        <dbReference type="SAM" id="MobiDB-lite"/>
    </source>
</evidence>
<proteinExistence type="predicted"/>
<name>A0A4Y2B9J5_ARAVE</name>
<keyword evidence="3" id="KW-1185">Reference proteome</keyword>
<dbReference type="Proteomes" id="UP000499080">
    <property type="component" value="Unassembled WGS sequence"/>
</dbReference>
<dbReference type="EMBL" id="BGPR01000062">
    <property type="protein sequence ID" value="GBL88890.1"/>
    <property type="molecule type" value="Genomic_DNA"/>
</dbReference>
<evidence type="ECO:0000313" key="2">
    <source>
        <dbReference type="EMBL" id="GBL88890.1"/>
    </source>
</evidence>
<evidence type="ECO:0000313" key="3">
    <source>
        <dbReference type="Proteomes" id="UP000499080"/>
    </source>
</evidence>
<protein>
    <submittedName>
        <fullName evidence="2">Uncharacterized protein</fullName>
    </submittedName>
</protein>
<comment type="caution">
    <text evidence="2">The sequence shown here is derived from an EMBL/GenBank/DDBJ whole genome shotgun (WGS) entry which is preliminary data.</text>
</comment>
<organism evidence="2 3">
    <name type="scientific">Araneus ventricosus</name>
    <name type="common">Orbweaver spider</name>
    <name type="synonym">Epeira ventricosa</name>
    <dbReference type="NCBI Taxonomy" id="182803"/>
    <lineage>
        <taxon>Eukaryota</taxon>
        <taxon>Metazoa</taxon>
        <taxon>Ecdysozoa</taxon>
        <taxon>Arthropoda</taxon>
        <taxon>Chelicerata</taxon>
        <taxon>Arachnida</taxon>
        <taxon>Araneae</taxon>
        <taxon>Araneomorphae</taxon>
        <taxon>Entelegynae</taxon>
        <taxon>Araneoidea</taxon>
        <taxon>Araneidae</taxon>
        <taxon>Araneus</taxon>
    </lineage>
</organism>
<gene>
    <name evidence="2" type="ORF">AVEN_158990_1</name>
</gene>
<feature type="region of interest" description="Disordered" evidence="1">
    <location>
        <begin position="1"/>
        <end position="26"/>
    </location>
</feature>